<organism evidence="2 3">
    <name type="scientific">Lysobacter gummosus</name>
    <dbReference type="NCBI Taxonomy" id="262324"/>
    <lineage>
        <taxon>Bacteria</taxon>
        <taxon>Pseudomonadati</taxon>
        <taxon>Pseudomonadota</taxon>
        <taxon>Gammaproteobacteria</taxon>
        <taxon>Lysobacterales</taxon>
        <taxon>Lysobacteraceae</taxon>
        <taxon>Lysobacter</taxon>
    </lineage>
</organism>
<keyword evidence="3" id="KW-1185">Reference proteome</keyword>
<gene>
    <name evidence="2" type="ORF">MOV92_10990</name>
</gene>
<evidence type="ECO:0000313" key="2">
    <source>
        <dbReference type="EMBL" id="UNP31732.1"/>
    </source>
</evidence>
<feature type="region of interest" description="Disordered" evidence="1">
    <location>
        <begin position="98"/>
        <end position="144"/>
    </location>
</feature>
<dbReference type="EMBL" id="CP093547">
    <property type="protein sequence ID" value="UNP31732.1"/>
    <property type="molecule type" value="Genomic_DNA"/>
</dbReference>
<name>A0ABY3XJE1_9GAMM</name>
<accession>A0ABY3XJE1</accession>
<protein>
    <submittedName>
        <fullName evidence="2">Uncharacterized protein</fullName>
    </submittedName>
</protein>
<proteinExistence type="predicted"/>
<reference evidence="2 3" key="1">
    <citation type="submission" date="2022-03" db="EMBL/GenBank/DDBJ databases">
        <title>Complete genome sequence of Lysobacter capsici VKM B-2533 and Lysobacter gummosus 10.1.1, promising sources of lytic agents.</title>
        <authorList>
            <person name="Tarlachkov S.V."/>
            <person name="Kudryakova I.V."/>
            <person name="Afoshin A.S."/>
            <person name="Leontyevskaya E.A."/>
            <person name="Leontyevskaya N.V."/>
        </authorList>
    </citation>
    <scope>NUCLEOTIDE SEQUENCE [LARGE SCALE GENOMIC DNA]</scope>
    <source>
        <strain evidence="2 3">10.1.1</strain>
    </source>
</reference>
<dbReference type="Proteomes" id="UP000829194">
    <property type="component" value="Chromosome"/>
</dbReference>
<evidence type="ECO:0000313" key="3">
    <source>
        <dbReference type="Proteomes" id="UP000829194"/>
    </source>
</evidence>
<evidence type="ECO:0000256" key="1">
    <source>
        <dbReference type="SAM" id="MobiDB-lite"/>
    </source>
</evidence>
<feature type="compositionally biased region" description="Basic and acidic residues" evidence="1">
    <location>
        <begin position="98"/>
        <end position="111"/>
    </location>
</feature>
<sequence>MRDRRRIGRMSRGRESKTIDGVGEAVVDNGRRREHRHRRRHRLSPSAIATRTARCHAGRFADPFWRNNVTAARAVGPISIRQSQVRDECRRRLVSSAEHIREGIDRADTIGKDAIGGRKPPRRRDRRGRADEAGSAREPGGGLS</sequence>
<dbReference type="RefSeq" id="WP_148648845.1">
    <property type="nucleotide sequence ID" value="NZ_CP011131.1"/>
</dbReference>